<dbReference type="AlphaFoldDB" id="U2IJI5"/>
<dbReference type="SMART" id="SM00345">
    <property type="entry name" value="HTH_GNTR"/>
    <property type="match status" value="1"/>
</dbReference>
<evidence type="ECO:0000256" key="1">
    <source>
        <dbReference type="ARBA" id="ARBA00023015"/>
    </source>
</evidence>
<feature type="domain" description="HTH gntR-type" evidence="4">
    <location>
        <begin position="15"/>
        <end position="83"/>
    </location>
</feature>
<dbReference type="HOGENOM" id="CLU_063236_5_2_9"/>
<dbReference type="PANTHER" id="PTHR44846">
    <property type="entry name" value="MANNOSYL-D-GLYCERATE TRANSPORT/METABOLISM SYSTEM REPRESSOR MNGR-RELATED"/>
    <property type="match status" value="1"/>
</dbReference>
<name>U2IJI5_9STRE</name>
<gene>
    <name evidence="5" type="ORF">HMPREF1557_01940</name>
</gene>
<dbReference type="SMART" id="SM00866">
    <property type="entry name" value="UTRA"/>
    <property type="match status" value="1"/>
</dbReference>
<evidence type="ECO:0000256" key="2">
    <source>
        <dbReference type="ARBA" id="ARBA00023125"/>
    </source>
</evidence>
<dbReference type="SUPFAM" id="SSF46785">
    <property type="entry name" value="Winged helix' DNA-binding domain"/>
    <property type="match status" value="1"/>
</dbReference>
<organism evidence="5 6">
    <name type="scientific">Streptococcus sobrinus W1703</name>
    <dbReference type="NCBI Taxonomy" id="1227275"/>
    <lineage>
        <taxon>Bacteria</taxon>
        <taxon>Bacillati</taxon>
        <taxon>Bacillota</taxon>
        <taxon>Bacilli</taxon>
        <taxon>Lactobacillales</taxon>
        <taxon>Streptococcaceae</taxon>
        <taxon>Streptococcus</taxon>
    </lineage>
</organism>
<dbReference type="Gene3D" id="1.10.10.10">
    <property type="entry name" value="Winged helix-like DNA-binding domain superfamily/Winged helix DNA-binding domain"/>
    <property type="match status" value="1"/>
</dbReference>
<proteinExistence type="predicted"/>
<reference evidence="5 6" key="1">
    <citation type="submission" date="2013-06" db="EMBL/GenBank/DDBJ databases">
        <authorList>
            <person name="Weinstock G."/>
            <person name="Sodergren E."/>
            <person name="Lobos E.A."/>
            <person name="Fulton L."/>
            <person name="Fulton R."/>
            <person name="Courtney L."/>
            <person name="Fronick C."/>
            <person name="O'Laughlin M."/>
            <person name="Godfrey J."/>
            <person name="Wilson R.M."/>
            <person name="Miner T."/>
            <person name="Farmer C."/>
            <person name="Delehaunty K."/>
            <person name="Cordes M."/>
            <person name="Minx P."/>
            <person name="Tomlinson C."/>
            <person name="Chen J."/>
            <person name="Wollam A."/>
            <person name="Pepin K.H."/>
            <person name="Bhonagiri V."/>
            <person name="Zhang X."/>
            <person name="Warren W."/>
            <person name="Mitreva M."/>
            <person name="Mardis E.R."/>
            <person name="Wilson R.K."/>
        </authorList>
    </citation>
    <scope>NUCLEOTIDE SEQUENCE [LARGE SCALE GENOMIC DNA]</scope>
    <source>
        <strain evidence="5 6">W1703</strain>
    </source>
</reference>
<dbReference type="CDD" id="cd07377">
    <property type="entry name" value="WHTH_GntR"/>
    <property type="match status" value="1"/>
</dbReference>
<dbReference type="Gene3D" id="3.40.1410.10">
    <property type="entry name" value="Chorismate lyase-like"/>
    <property type="match status" value="1"/>
</dbReference>
<dbReference type="PANTHER" id="PTHR44846:SF12">
    <property type="entry name" value="HTH-TYPE TRANSCRIPTIONAL REGULATOR TRER"/>
    <property type="match status" value="1"/>
</dbReference>
<evidence type="ECO:0000313" key="6">
    <source>
        <dbReference type="Proteomes" id="UP000016617"/>
    </source>
</evidence>
<evidence type="ECO:0000259" key="4">
    <source>
        <dbReference type="PROSITE" id="PS50949"/>
    </source>
</evidence>
<dbReference type="PATRIC" id="fig|1227275.3.peg.1741"/>
<sequence length="249" mass="29472">MVELSYKTKGKYDMMSKYKQLYEDIKKQIEEGKLQANQELPTEYELMEVYGYSKDTIRKALSLLELDGYIQKMRGRNSIVMEHGRTKNNYLSEIKTSDELNRDEHLDITTQLDNLYIIQGEQEIMDIFKVDDSVDFYRVGRSRIIAGEKIEFELSYFDRRVVPYLNKEIAEKSIYQYLENQLGLKITHSRREISFRYATQEEKDNMDLGKFNMVAVVTSLTYLSNGQLFQYGTISYRPDKFTFVTMAKR</sequence>
<dbReference type="InterPro" id="IPR000524">
    <property type="entry name" value="Tscrpt_reg_HTH_GntR"/>
</dbReference>
<dbReference type="InterPro" id="IPR036388">
    <property type="entry name" value="WH-like_DNA-bd_sf"/>
</dbReference>
<evidence type="ECO:0000256" key="3">
    <source>
        <dbReference type="ARBA" id="ARBA00023163"/>
    </source>
</evidence>
<protein>
    <submittedName>
        <fullName evidence="5">Putative trehalose operon repressor</fullName>
    </submittedName>
</protein>
<dbReference type="PRINTS" id="PR00035">
    <property type="entry name" value="HTHGNTR"/>
</dbReference>
<dbReference type="EMBL" id="AWVA01000116">
    <property type="protein sequence ID" value="ERJ74031.1"/>
    <property type="molecule type" value="Genomic_DNA"/>
</dbReference>
<evidence type="ECO:0000313" key="5">
    <source>
        <dbReference type="EMBL" id="ERJ74031.1"/>
    </source>
</evidence>
<accession>U2IJI5</accession>
<dbReference type="InterPro" id="IPR036390">
    <property type="entry name" value="WH_DNA-bd_sf"/>
</dbReference>
<keyword evidence="3" id="KW-0804">Transcription</keyword>
<dbReference type="GO" id="GO:0003700">
    <property type="term" value="F:DNA-binding transcription factor activity"/>
    <property type="evidence" value="ECO:0007669"/>
    <property type="project" value="InterPro"/>
</dbReference>
<dbReference type="Pfam" id="PF00392">
    <property type="entry name" value="GntR"/>
    <property type="match status" value="1"/>
</dbReference>
<dbReference type="Pfam" id="PF07702">
    <property type="entry name" value="UTRA"/>
    <property type="match status" value="1"/>
</dbReference>
<keyword evidence="1" id="KW-0805">Transcription regulation</keyword>
<dbReference type="Proteomes" id="UP000016617">
    <property type="component" value="Unassembled WGS sequence"/>
</dbReference>
<dbReference type="InterPro" id="IPR011663">
    <property type="entry name" value="UTRA"/>
</dbReference>
<dbReference type="PROSITE" id="PS50949">
    <property type="entry name" value="HTH_GNTR"/>
    <property type="match status" value="1"/>
</dbReference>
<comment type="caution">
    <text evidence="5">The sequence shown here is derived from an EMBL/GenBank/DDBJ whole genome shotgun (WGS) entry which is preliminary data.</text>
</comment>
<dbReference type="InterPro" id="IPR050679">
    <property type="entry name" value="Bact_HTH_transcr_reg"/>
</dbReference>
<dbReference type="SUPFAM" id="SSF64288">
    <property type="entry name" value="Chorismate lyase-like"/>
    <property type="match status" value="1"/>
</dbReference>
<dbReference type="InterPro" id="IPR028978">
    <property type="entry name" value="Chorismate_lyase_/UTRA_dom_sf"/>
</dbReference>
<keyword evidence="2" id="KW-0238">DNA-binding</keyword>
<dbReference type="GO" id="GO:0045892">
    <property type="term" value="P:negative regulation of DNA-templated transcription"/>
    <property type="evidence" value="ECO:0007669"/>
    <property type="project" value="TreeGrafter"/>
</dbReference>
<dbReference type="GO" id="GO:0003677">
    <property type="term" value="F:DNA binding"/>
    <property type="evidence" value="ECO:0007669"/>
    <property type="project" value="UniProtKB-KW"/>
</dbReference>